<dbReference type="EMBL" id="BAAARW010000011">
    <property type="protein sequence ID" value="GAA2415801.1"/>
    <property type="molecule type" value="Genomic_DNA"/>
</dbReference>
<keyword evidence="7" id="KW-1185">Reference proteome</keyword>
<dbReference type="RefSeq" id="WP_344589309.1">
    <property type="nucleotide sequence ID" value="NZ_BAAARW010000011.1"/>
</dbReference>
<keyword evidence="4" id="KW-0732">Signal</keyword>
<feature type="coiled-coil region" evidence="1">
    <location>
        <begin position="164"/>
        <end position="228"/>
    </location>
</feature>
<sequence length="347" mass="36226">MWTARTVKQATCALIVLLLAGTLAACSGGGANDASSRAGQPAPLRAEGGTTRDSTGDRTPGGGSGTGASAGDPKNRQAAQQPLPSGRSVVYTADLRVRVKNTDQAAAGAKQMAVSAGGYVENESSATAPAGATLSLKIPADRFDGVLDGLTTRLGKKLSLRRQAEDVTREVADVDSRVRSAEAALVSFRKLLDRANTVGEVINVEEEIARRQSELEALQARQKALQHSTRYATVSITLEEPAVATETPEREGGFIGGLKNGWHDFTAFMSGLAEAVGWLLPFLVTAAAIGWPALIVWRRTKDRRAAQGPRPAPAPHAPDTPAPVPASVAAEPSEAAEPEPDARKPSE</sequence>
<evidence type="ECO:0000256" key="2">
    <source>
        <dbReference type="SAM" id="MobiDB-lite"/>
    </source>
</evidence>
<organism evidence="6 7">
    <name type="scientific">Actinomadura vinacea</name>
    <dbReference type="NCBI Taxonomy" id="115336"/>
    <lineage>
        <taxon>Bacteria</taxon>
        <taxon>Bacillati</taxon>
        <taxon>Actinomycetota</taxon>
        <taxon>Actinomycetes</taxon>
        <taxon>Streptosporangiales</taxon>
        <taxon>Thermomonosporaceae</taxon>
        <taxon>Actinomadura</taxon>
    </lineage>
</organism>
<feature type="region of interest" description="Disordered" evidence="2">
    <location>
        <begin position="29"/>
        <end position="87"/>
    </location>
</feature>
<evidence type="ECO:0000259" key="5">
    <source>
        <dbReference type="Pfam" id="PF14257"/>
    </source>
</evidence>
<feature type="domain" description="DUF4349" evidence="5">
    <location>
        <begin position="87"/>
        <end position="292"/>
    </location>
</feature>
<evidence type="ECO:0000313" key="7">
    <source>
        <dbReference type="Proteomes" id="UP001501231"/>
    </source>
</evidence>
<feature type="chain" id="PRO_5046141344" evidence="4">
    <location>
        <begin position="25"/>
        <end position="347"/>
    </location>
</feature>
<proteinExistence type="predicted"/>
<evidence type="ECO:0000256" key="4">
    <source>
        <dbReference type="SAM" id="SignalP"/>
    </source>
</evidence>
<comment type="caution">
    <text evidence="6">The sequence shown here is derived from an EMBL/GenBank/DDBJ whole genome shotgun (WGS) entry which is preliminary data.</text>
</comment>
<keyword evidence="3" id="KW-0472">Membrane</keyword>
<evidence type="ECO:0000256" key="1">
    <source>
        <dbReference type="SAM" id="Coils"/>
    </source>
</evidence>
<name>A0ABN3IYF1_9ACTN</name>
<dbReference type="PROSITE" id="PS51257">
    <property type="entry name" value="PROKAR_LIPOPROTEIN"/>
    <property type="match status" value="1"/>
</dbReference>
<keyword evidence="3" id="KW-1133">Transmembrane helix</keyword>
<gene>
    <name evidence="6" type="ORF">GCM10010191_27720</name>
</gene>
<feature type="signal peptide" evidence="4">
    <location>
        <begin position="1"/>
        <end position="24"/>
    </location>
</feature>
<feature type="compositionally biased region" description="Gly residues" evidence="2">
    <location>
        <begin position="59"/>
        <end position="68"/>
    </location>
</feature>
<feature type="transmembrane region" description="Helical" evidence="3">
    <location>
        <begin position="275"/>
        <end position="297"/>
    </location>
</feature>
<keyword evidence="3" id="KW-0812">Transmembrane</keyword>
<evidence type="ECO:0000313" key="6">
    <source>
        <dbReference type="EMBL" id="GAA2415801.1"/>
    </source>
</evidence>
<feature type="compositionally biased region" description="Pro residues" evidence="2">
    <location>
        <begin position="310"/>
        <end position="324"/>
    </location>
</feature>
<dbReference type="InterPro" id="IPR025645">
    <property type="entry name" value="DUF4349"/>
</dbReference>
<evidence type="ECO:0000256" key="3">
    <source>
        <dbReference type="SAM" id="Phobius"/>
    </source>
</evidence>
<feature type="region of interest" description="Disordered" evidence="2">
    <location>
        <begin position="303"/>
        <end position="347"/>
    </location>
</feature>
<reference evidence="6 7" key="1">
    <citation type="journal article" date="2019" name="Int. J. Syst. Evol. Microbiol.">
        <title>The Global Catalogue of Microorganisms (GCM) 10K type strain sequencing project: providing services to taxonomists for standard genome sequencing and annotation.</title>
        <authorList>
            <consortium name="The Broad Institute Genomics Platform"/>
            <consortium name="The Broad Institute Genome Sequencing Center for Infectious Disease"/>
            <person name="Wu L."/>
            <person name="Ma J."/>
        </authorList>
    </citation>
    <scope>NUCLEOTIDE SEQUENCE [LARGE SCALE GENOMIC DNA]</scope>
    <source>
        <strain evidence="6 7">JCM 3325</strain>
    </source>
</reference>
<protein>
    <submittedName>
        <fullName evidence="6">DUF4349 domain-containing protein</fullName>
    </submittedName>
</protein>
<keyword evidence="1" id="KW-0175">Coiled coil</keyword>
<dbReference type="Pfam" id="PF14257">
    <property type="entry name" value="DUF4349"/>
    <property type="match status" value="1"/>
</dbReference>
<accession>A0ABN3IYF1</accession>
<dbReference type="Proteomes" id="UP001501231">
    <property type="component" value="Unassembled WGS sequence"/>
</dbReference>